<dbReference type="AlphaFoldDB" id="A0A8J2ZVZ2"/>
<feature type="chain" id="PRO_5038381967" description="Lipoprotein" evidence="2">
    <location>
        <begin position="25"/>
        <end position="59"/>
    </location>
</feature>
<feature type="compositionally biased region" description="Basic residues" evidence="1">
    <location>
        <begin position="48"/>
        <end position="59"/>
    </location>
</feature>
<keyword evidence="4" id="KW-1185">Reference proteome</keyword>
<feature type="signal peptide" evidence="2">
    <location>
        <begin position="1"/>
        <end position="24"/>
    </location>
</feature>
<evidence type="ECO:0000256" key="1">
    <source>
        <dbReference type="SAM" id="MobiDB-lite"/>
    </source>
</evidence>
<accession>A0A8J2ZVZ2</accession>
<dbReference type="EMBL" id="BMFV01000012">
    <property type="protein sequence ID" value="GGH81179.1"/>
    <property type="molecule type" value="Genomic_DNA"/>
</dbReference>
<comment type="caution">
    <text evidence="3">The sequence shown here is derived from an EMBL/GenBank/DDBJ whole genome shotgun (WGS) entry which is preliminary data.</text>
</comment>
<reference evidence="3" key="2">
    <citation type="submission" date="2020-09" db="EMBL/GenBank/DDBJ databases">
        <authorList>
            <person name="Sun Q."/>
            <person name="Zhou Y."/>
        </authorList>
    </citation>
    <scope>NUCLEOTIDE SEQUENCE</scope>
    <source>
        <strain evidence="3">CGMCC 1.12777</strain>
    </source>
</reference>
<feature type="region of interest" description="Disordered" evidence="1">
    <location>
        <begin position="23"/>
        <end position="59"/>
    </location>
</feature>
<reference evidence="3" key="1">
    <citation type="journal article" date="2014" name="Int. J. Syst. Evol. Microbiol.">
        <title>Complete genome sequence of Corynebacterium casei LMG S-19264T (=DSM 44701T), isolated from a smear-ripened cheese.</title>
        <authorList>
            <consortium name="US DOE Joint Genome Institute (JGI-PGF)"/>
            <person name="Walter F."/>
            <person name="Albersmeier A."/>
            <person name="Kalinowski J."/>
            <person name="Ruckert C."/>
        </authorList>
    </citation>
    <scope>NUCLEOTIDE SEQUENCE</scope>
    <source>
        <strain evidence="3">CGMCC 1.12777</strain>
    </source>
</reference>
<keyword evidence="2" id="KW-0732">Signal</keyword>
<evidence type="ECO:0000313" key="3">
    <source>
        <dbReference type="EMBL" id="GGH81179.1"/>
    </source>
</evidence>
<gene>
    <name evidence="3" type="ORF">GCM10007096_18680</name>
</gene>
<protein>
    <recommendedName>
        <fullName evidence="5">Lipoprotein</fullName>
    </recommendedName>
</protein>
<sequence>MLRMKLFALSICLVLMLSSCSALHQSDSSSKDKNISVSLSKMEEASHNKKKIPFNGKKM</sequence>
<proteinExistence type="predicted"/>
<dbReference type="Proteomes" id="UP000656813">
    <property type="component" value="Unassembled WGS sequence"/>
</dbReference>
<name>A0A8J2ZVZ2_9BACL</name>
<evidence type="ECO:0000256" key="2">
    <source>
        <dbReference type="SAM" id="SignalP"/>
    </source>
</evidence>
<dbReference type="PROSITE" id="PS51257">
    <property type="entry name" value="PROKAR_LIPOPROTEIN"/>
    <property type="match status" value="1"/>
</dbReference>
<evidence type="ECO:0008006" key="5">
    <source>
        <dbReference type="Google" id="ProtNLM"/>
    </source>
</evidence>
<evidence type="ECO:0000313" key="4">
    <source>
        <dbReference type="Proteomes" id="UP000656813"/>
    </source>
</evidence>
<organism evidence="3 4">
    <name type="scientific">Pullulanibacillus pueri</name>
    <dbReference type="NCBI Taxonomy" id="1437324"/>
    <lineage>
        <taxon>Bacteria</taxon>
        <taxon>Bacillati</taxon>
        <taxon>Bacillota</taxon>
        <taxon>Bacilli</taxon>
        <taxon>Bacillales</taxon>
        <taxon>Sporolactobacillaceae</taxon>
        <taxon>Pullulanibacillus</taxon>
    </lineage>
</organism>